<dbReference type="EMBL" id="JBHTKA010000001">
    <property type="protein sequence ID" value="MFD0998379.1"/>
    <property type="molecule type" value="Genomic_DNA"/>
</dbReference>
<name>A0ABW3JXU2_9BACT</name>
<comment type="caution">
    <text evidence="1">The sequence shown here is derived from an EMBL/GenBank/DDBJ whole genome shotgun (WGS) entry which is preliminary data.</text>
</comment>
<proteinExistence type="predicted"/>
<evidence type="ECO:0000313" key="2">
    <source>
        <dbReference type="Proteomes" id="UP001597112"/>
    </source>
</evidence>
<organism evidence="1 2">
    <name type="scientific">Ohtaekwangia kribbensis</name>
    <dbReference type="NCBI Taxonomy" id="688913"/>
    <lineage>
        <taxon>Bacteria</taxon>
        <taxon>Pseudomonadati</taxon>
        <taxon>Bacteroidota</taxon>
        <taxon>Cytophagia</taxon>
        <taxon>Cytophagales</taxon>
        <taxon>Fulvivirgaceae</taxon>
        <taxon>Ohtaekwangia</taxon>
    </lineage>
</organism>
<dbReference type="Proteomes" id="UP001597112">
    <property type="component" value="Unassembled WGS sequence"/>
</dbReference>
<accession>A0ABW3JXU2</accession>
<evidence type="ECO:0008006" key="3">
    <source>
        <dbReference type="Google" id="ProtNLM"/>
    </source>
</evidence>
<keyword evidence="2" id="KW-1185">Reference proteome</keyword>
<sequence>MMKRSLFIALLILVAGAGVYFACYWINTQPVQILNAGEVSDVENIPVRNKQILELVNAEGRTLAPDYKQVVCTEFVIKVIEKFTPLTTAEENKIRIITREDIPLLLIQQSPVIKGVHTSLVEARKGEEVLKAEDVRPGDFVQFWNTYLGIPYGHCGVVFDVEPHKSITIFSSHPITGGYGKQKYLWPDQVFFVRLK</sequence>
<reference evidence="2" key="1">
    <citation type="journal article" date="2019" name="Int. J. Syst. Evol. Microbiol.">
        <title>The Global Catalogue of Microorganisms (GCM) 10K type strain sequencing project: providing services to taxonomists for standard genome sequencing and annotation.</title>
        <authorList>
            <consortium name="The Broad Institute Genomics Platform"/>
            <consortium name="The Broad Institute Genome Sequencing Center for Infectious Disease"/>
            <person name="Wu L."/>
            <person name="Ma J."/>
        </authorList>
    </citation>
    <scope>NUCLEOTIDE SEQUENCE [LARGE SCALE GENOMIC DNA]</scope>
    <source>
        <strain evidence="2">CCUG 58938</strain>
    </source>
</reference>
<evidence type="ECO:0000313" key="1">
    <source>
        <dbReference type="EMBL" id="MFD0998379.1"/>
    </source>
</evidence>
<dbReference type="RefSeq" id="WP_377574983.1">
    <property type="nucleotide sequence ID" value="NZ_JBHTKA010000001.1"/>
</dbReference>
<gene>
    <name evidence="1" type="ORF">ACFQ21_03635</name>
</gene>
<protein>
    <recommendedName>
        <fullName evidence="3">Peptidase C51 domain-containing protein</fullName>
    </recommendedName>
</protein>